<dbReference type="AlphaFoldDB" id="A0A2V0NRJ6"/>
<feature type="compositionally biased region" description="Low complexity" evidence="1">
    <location>
        <begin position="66"/>
        <end position="90"/>
    </location>
</feature>
<proteinExistence type="predicted"/>
<gene>
    <name evidence="2" type="ORF">Rsub_02149</name>
</gene>
<feature type="region of interest" description="Disordered" evidence="1">
    <location>
        <begin position="305"/>
        <end position="370"/>
    </location>
</feature>
<feature type="compositionally biased region" description="Low complexity" evidence="1">
    <location>
        <begin position="104"/>
        <end position="124"/>
    </location>
</feature>
<feature type="compositionally biased region" description="Low complexity" evidence="1">
    <location>
        <begin position="10"/>
        <end position="58"/>
    </location>
</feature>
<feature type="compositionally biased region" description="Low complexity" evidence="1">
    <location>
        <begin position="349"/>
        <end position="358"/>
    </location>
</feature>
<keyword evidence="3" id="KW-1185">Reference proteome</keyword>
<dbReference type="Gene3D" id="3.30.110.20">
    <property type="entry name" value="Alba-like domain"/>
    <property type="match status" value="1"/>
</dbReference>
<sequence length="403" mass="41356">MRTAAQAPSRAGARPCGTAAGPARRAPAAAAPRPHARTVAARAAVEVAEAAAPDAAPAKAEKQLRQRQQPQQQQRKGRGASAQQQQGEQQKGARRVGGGGGGPEQQQRQQGQQQAQRQRQQPGRPGAGKPGETPLVRVSDNSALAGCAGSVCKAMRGGELVVRVVAVDDGSLSKTAMVLTLANTMAKQDLGQMLSFQPTRITRRSATPPSVPEGATVFYTARVAAGDILTDNTLLATKDSDPEALGRAIIARVATAGHTVLECLGQAATAKALQAVIVARKGLLVRVQDVACVIASTYVPARQAQAQGQGQGQPQPQEGDGAAQQQQQPQQQAPAAEGQQQQAGGGAGAPAAAAPAAAVTSGSVPGQVEQPQKRVLANRIVVLECAPRDPSLLRVRSTYGRAA</sequence>
<name>A0A2V0NRJ6_9CHLO</name>
<dbReference type="GO" id="GO:0003676">
    <property type="term" value="F:nucleic acid binding"/>
    <property type="evidence" value="ECO:0007669"/>
    <property type="project" value="InterPro"/>
</dbReference>
<dbReference type="OrthoDB" id="10487566at2759"/>
<feature type="compositionally biased region" description="Low complexity" evidence="1">
    <location>
        <begin position="305"/>
        <end position="342"/>
    </location>
</feature>
<accession>A0A2V0NRJ6</accession>
<protein>
    <submittedName>
        <fullName evidence="2">Uncharacterized protein</fullName>
    </submittedName>
</protein>
<evidence type="ECO:0000313" key="3">
    <source>
        <dbReference type="Proteomes" id="UP000247498"/>
    </source>
</evidence>
<evidence type="ECO:0000313" key="2">
    <source>
        <dbReference type="EMBL" id="GBF89272.1"/>
    </source>
</evidence>
<feature type="region of interest" description="Disordered" evidence="1">
    <location>
        <begin position="1"/>
        <end position="136"/>
    </location>
</feature>
<dbReference type="InParanoid" id="A0A2V0NRJ6"/>
<dbReference type="InterPro" id="IPR036882">
    <property type="entry name" value="Alba-like_dom_sf"/>
</dbReference>
<dbReference type="EMBL" id="BDRX01000009">
    <property type="protein sequence ID" value="GBF89272.1"/>
    <property type="molecule type" value="Genomic_DNA"/>
</dbReference>
<reference evidence="2 3" key="1">
    <citation type="journal article" date="2018" name="Sci. Rep.">
        <title>Raphidocelis subcapitata (=Pseudokirchneriella subcapitata) provides an insight into genome evolution and environmental adaptations in the Sphaeropleales.</title>
        <authorList>
            <person name="Suzuki S."/>
            <person name="Yamaguchi H."/>
            <person name="Nakajima N."/>
            <person name="Kawachi M."/>
        </authorList>
    </citation>
    <scope>NUCLEOTIDE SEQUENCE [LARGE SCALE GENOMIC DNA]</scope>
    <source>
        <strain evidence="2 3">NIES-35</strain>
    </source>
</reference>
<comment type="caution">
    <text evidence="2">The sequence shown here is derived from an EMBL/GenBank/DDBJ whole genome shotgun (WGS) entry which is preliminary data.</text>
</comment>
<evidence type="ECO:0000256" key="1">
    <source>
        <dbReference type="SAM" id="MobiDB-lite"/>
    </source>
</evidence>
<organism evidence="2 3">
    <name type="scientific">Raphidocelis subcapitata</name>
    <dbReference type="NCBI Taxonomy" id="307507"/>
    <lineage>
        <taxon>Eukaryota</taxon>
        <taxon>Viridiplantae</taxon>
        <taxon>Chlorophyta</taxon>
        <taxon>core chlorophytes</taxon>
        <taxon>Chlorophyceae</taxon>
        <taxon>CS clade</taxon>
        <taxon>Sphaeropleales</taxon>
        <taxon>Selenastraceae</taxon>
        <taxon>Raphidocelis</taxon>
    </lineage>
</organism>
<dbReference type="Proteomes" id="UP000247498">
    <property type="component" value="Unassembled WGS sequence"/>
</dbReference>